<feature type="domain" description="Rhodanese" evidence="2">
    <location>
        <begin position="50"/>
        <end position="139"/>
    </location>
</feature>
<name>A0ABV6FXA0_9BACT</name>
<feature type="signal peptide" evidence="1">
    <location>
        <begin position="1"/>
        <end position="23"/>
    </location>
</feature>
<keyword evidence="1" id="KW-0732">Signal</keyword>
<dbReference type="InterPro" id="IPR050229">
    <property type="entry name" value="GlpE_sulfurtransferase"/>
</dbReference>
<keyword evidence="4" id="KW-1185">Reference proteome</keyword>
<dbReference type="Gene3D" id="3.40.250.10">
    <property type="entry name" value="Rhodanese-like domain"/>
    <property type="match status" value="1"/>
</dbReference>
<dbReference type="Pfam" id="PF00581">
    <property type="entry name" value="Rhodanese"/>
    <property type="match status" value="1"/>
</dbReference>
<accession>A0ABV6FXA0</accession>
<comment type="caution">
    <text evidence="3">The sequence shown here is derived from an EMBL/GenBank/DDBJ whole genome shotgun (WGS) entry which is preliminary data.</text>
</comment>
<dbReference type="Proteomes" id="UP001589797">
    <property type="component" value="Unassembled WGS sequence"/>
</dbReference>
<protein>
    <submittedName>
        <fullName evidence="3">Rhodanese-like domain-containing protein</fullName>
    </submittedName>
</protein>
<dbReference type="PROSITE" id="PS50206">
    <property type="entry name" value="RHODANESE_3"/>
    <property type="match status" value="1"/>
</dbReference>
<dbReference type="InterPro" id="IPR036873">
    <property type="entry name" value="Rhodanese-like_dom_sf"/>
</dbReference>
<dbReference type="RefSeq" id="WP_382388917.1">
    <property type="nucleotide sequence ID" value="NZ_JBHLWI010000050.1"/>
</dbReference>
<dbReference type="PANTHER" id="PTHR43031">
    <property type="entry name" value="FAD-DEPENDENT OXIDOREDUCTASE"/>
    <property type="match status" value="1"/>
</dbReference>
<dbReference type="SUPFAM" id="SSF52821">
    <property type="entry name" value="Rhodanese/Cell cycle control phosphatase"/>
    <property type="match status" value="1"/>
</dbReference>
<dbReference type="PANTHER" id="PTHR43031:SF1">
    <property type="entry name" value="PYRIDINE NUCLEOTIDE-DISULPHIDE OXIDOREDUCTASE"/>
    <property type="match status" value="1"/>
</dbReference>
<proteinExistence type="predicted"/>
<dbReference type="EMBL" id="JBHLWI010000050">
    <property type="protein sequence ID" value="MFC0264376.1"/>
    <property type="molecule type" value="Genomic_DNA"/>
</dbReference>
<dbReference type="NCBIfam" id="NF045521">
    <property type="entry name" value="rhoda_near_glyco"/>
    <property type="match status" value="1"/>
</dbReference>
<reference evidence="3 4" key="1">
    <citation type="submission" date="2024-09" db="EMBL/GenBank/DDBJ databases">
        <authorList>
            <person name="Sun Q."/>
            <person name="Mori K."/>
        </authorList>
    </citation>
    <scope>NUCLEOTIDE SEQUENCE [LARGE SCALE GENOMIC DNA]</scope>
    <source>
        <strain evidence="3 4">CCM 7650</strain>
    </source>
</reference>
<evidence type="ECO:0000313" key="4">
    <source>
        <dbReference type="Proteomes" id="UP001589797"/>
    </source>
</evidence>
<sequence>MKSSCKHMIFVLFLMNIALHSEAQSAAFKALLNTIYDKDFPLVQHTDSVLIQNAILLDTRELEEFEISHLQGAQWVGYNTFTLKNVSHIPKDSLIVVYCSVGARSQDIGKRLKQAGYKNVYNLYGGIFHWVNEEKPIVKDQSLVTDEVHTFNKTWGMWVKKGKKVY</sequence>
<dbReference type="CDD" id="cd00158">
    <property type="entry name" value="RHOD"/>
    <property type="match status" value="1"/>
</dbReference>
<evidence type="ECO:0000256" key="1">
    <source>
        <dbReference type="SAM" id="SignalP"/>
    </source>
</evidence>
<evidence type="ECO:0000259" key="2">
    <source>
        <dbReference type="PROSITE" id="PS50206"/>
    </source>
</evidence>
<feature type="chain" id="PRO_5046948593" evidence="1">
    <location>
        <begin position="24"/>
        <end position="166"/>
    </location>
</feature>
<gene>
    <name evidence="3" type="ORF">ACFFIP_16945</name>
</gene>
<dbReference type="InterPro" id="IPR001763">
    <property type="entry name" value="Rhodanese-like_dom"/>
</dbReference>
<evidence type="ECO:0000313" key="3">
    <source>
        <dbReference type="EMBL" id="MFC0264376.1"/>
    </source>
</evidence>
<dbReference type="SMART" id="SM00450">
    <property type="entry name" value="RHOD"/>
    <property type="match status" value="1"/>
</dbReference>
<organism evidence="3 4">
    <name type="scientific">Fontibacter flavus</name>
    <dbReference type="NCBI Taxonomy" id="654838"/>
    <lineage>
        <taxon>Bacteria</taxon>
        <taxon>Pseudomonadati</taxon>
        <taxon>Bacteroidota</taxon>
        <taxon>Cytophagia</taxon>
        <taxon>Cytophagales</taxon>
        <taxon>Cyclobacteriaceae</taxon>
        <taxon>Fontibacter</taxon>
    </lineage>
</organism>